<sequence>MREVRIGTCSWADRQLLSSGWYPSEAKDGERRLGFYSSRFNTVEVDSTFYAIPDITDVYRWASWTPPDFLFGIKAYGLFTFHSVQWSALPRWVRDEVGDRDSRVDFKRVPRTIRLELWRQFSDSIMPLHKIGKLGYVLFQIPPWAVFSERMIRYLDRVVEEAHPFRIAFEVRNGSWLSGDNKAVFLDRLRAHDVAYVVVDEPRLSWTVPPEVNVTASWGSVVRFHGRNEAAWERRGISVGERFRYLYSQKELRPWRERISEMSSSVDRTFVMFNNCWSDYSVRSAASMQAIMGLSHPVGLQAELDL</sequence>
<protein>
    <submittedName>
        <fullName evidence="1">DUF72 domain-containing protein</fullName>
    </submittedName>
</protein>
<dbReference type="Gene3D" id="3.20.20.410">
    <property type="entry name" value="Protein of unknown function UPF0759"/>
    <property type="match status" value="1"/>
</dbReference>
<dbReference type="InterPro" id="IPR036520">
    <property type="entry name" value="UPF0759_sf"/>
</dbReference>
<dbReference type="RefSeq" id="WP_236099682.1">
    <property type="nucleotide sequence ID" value="NZ_JAKGUD010000009.1"/>
</dbReference>
<accession>A0ABS9EP58</accession>
<name>A0ABS9EP58_9BACT</name>
<dbReference type="InterPro" id="IPR002763">
    <property type="entry name" value="DUF72"/>
</dbReference>
<evidence type="ECO:0000313" key="1">
    <source>
        <dbReference type="EMBL" id="MCF4142969.1"/>
    </source>
</evidence>
<dbReference type="Proteomes" id="UP001200430">
    <property type="component" value="Unassembled WGS sequence"/>
</dbReference>
<dbReference type="PANTHER" id="PTHR30348:SF13">
    <property type="entry name" value="UPF0759 PROTEIN YUNF"/>
    <property type="match status" value="1"/>
</dbReference>
<reference evidence="1 2" key="1">
    <citation type="submission" date="2022-01" db="EMBL/GenBank/DDBJ databases">
        <title>Dethiosulfovibrio faecalis sp. nov., a novel proteolytic, non-sulfur-reducing bacterium isolated from a marine aquaculture solid waste bioreactor.</title>
        <authorList>
            <person name="Grabowski S."/>
            <person name="Apolinario E."/>
            <person name="Schneider N."/>
            <person name="Marshall C.W."/>
            <person name="Sowers K.R."/>
        </authorList>
    </citation>
    <scope>NUCLEOTIDE SEQUENCE [LARGE SCALE GENOMIC DNA]</scope>
    <source>
        <strain evidence="1 2">DSM 12537</strain>
    </source>
</reference>
<gene>
    <name evidence="1" type="ORF">L2W38_09060</name>
</gene>
<proteinExistence type="predicted"/>
<comment type="caution">
    <text evidence="1">The sequence shown here is derived from an EMBL/GenBank/DDBJ whole genome shotgun (WGS) entry which is preliminary data.</text>
</comment>
<dbReference type="EMBL" id="JAKGUD010000009">
    <property type="protein sequence ID" value="MCF4142969.1"/>
    <property type="molecule type" value="Genomic_DNA"/>
</dbReference>
<dbReference type="SUPFAM" id="SSF117396">
    <property type="entry name" value="TM1631-like"/>
    <property type="match status" value="1"/>
</dbReference>
<evidence type="ECO:0000313" key="2">
    <source>
        <dbReference type="Proteomes" id="UP001200430"/>
    </source>
</evidence>
<dbReference type="PANTHER" id="PTHR30348">
    <property type="entry name" value="UNCHARACTERIZED PROTEIN YECE"/>
    <property type="match status" value="1"/>
</dbReference>
<organism evidence="1 2">
    <name type="scientific">Dethiosulfovibrio marinus</name>
    <dbReference type="NCBI Taxonomy" id="133532"/>
    <lineage>
        <taxon>Bacteria</taxon>
        <taxon>Thermotogati</taxon>
        <taxon>Synergistota</taxon>
        <taxon>Synergistia</taxon>
        <taxon>Synergistales</taxon>
        <taxon>Dethiosulfovibrionaceae</taxon>
        <taxon>Dethiosulfovibrio</taxon>
    </lineage>
</organism>
<keyword evidence="2" id="KW-1185">Reference proteome</keyword>
<dbReference type="Pfam" id="PF01904">
    <property type="entry name" value="DUF72"/>
    <property type="match status" value="1"/>
</dbReference>